<dbReference type="AlphaFoldDB" id="A0A4Y2SEX0"/>
<reference evidence="1 2" key="1">
    <citation type="journal article" date="2019" name="Sci. Rep.">
        <title>Orb-weaving spider Araneus ventricosus genome elucidates the spidroin gene catalogue.</title>
        <authorList>
            <person name="Kono N."/>
            <person name="Nakamura H."/>
            <person name="Ohtoshi R."/>
            <person name="Moran D.A.P."/>
            <person name="Shinohara A."/>
            <person name="Yoshida Y."/>
            <person name="Fujiwara M."/>
            <person name="Mori M."/>
            <person name="Tomita M."/>
            <person name="Arakawa K."/>
        </authorList>
    </citation>
    <scope>NUCLEOTIDE SEQUENCE [LARGE SCALE GENOMIC DNA]</scope>
</reference>
<evidence type="ECO:0000313" key="1">
    <source>
        <dbReference type="EMBL" id="GBN86136.1"/>
    </source>
</evidence>
<sequence length="70" mass="7646">MTPSPPSPNFRTTPQSNCFTAYVYFNLQQAHLHAGTSVESGFELGTHLSRSPDLTTRPLSVQAEGLLLNL</sequence>
<name>A0A4Y2SEX0_ARAVE</name>
<gene>
    <name evidence="1" type="ORF">AVEN_218912_1</name>
</gene>
<organism evidence="1 2">
    <name type="scientific">Araneus ventricosus</name>
    <name type="common">Orbweaver spider</name>
    <name type="synonym">Epeira ventricosa</name>
    <dbReference type="NCBI Taxonomy" id="182803"/>
    <lineage>
        <taxon>Eukaryota</taxon>
        <taxon>Metazoa</taxon>
        <taxon>Ecdysozoa</taxon>
        <taxon>Arthropoda</taxon>
        <taxon>Chelicerata</taxon>
        <taxon>Arachnida</taxon>
        <taxon>Araneae</taxon>
        <taxon>Araneomorphae</taxon>
        <taxon>Entelegynae</taxon>
        <taxon>Araneoidea</taxon>
        <taxon>Araneidae</taxon>
        <taxon>Araneus</taxon>
    </lineage>
</organism>
<keyword evidence="2" id="KW-1185">Reference proteome</keyword>
<feature type="non-terminal residue" evidence="1">
    <location>
        <position position="70"/>
    </location>
</feature>
<protein>
    <submittedName>
        <fullName evidence="1">Uncharacterized protein</fullName>
    </submittedName>
</protein>
<proteinExistence type="predicted"/>
<accession>A0A4Y2SEX0</accession>
<evidence type="ECO:0000313" key="2">
    <source>
        <dbReference type="Proteomes" id="UP000499080"/>
    </source>
</evidence>
<comment type="caution">
    <text evidence="1">The sequence shown here is derived from an EMBL/GenBank/DDBJ whole genome shotgun (WGS) entry which is preliminary data.</text>
</comment>
<dbReference type="EMBL" id="BGPR01021131">
    <property type="protein sequence ID" value="GBN86136.1"/>
    <property type="molecule type" value="Genomic_DNA"/>
</dbReference>
<dbReference type="Proteomes" id="UP000499080">
    <property type="component" value="Unassembled WGS sequence"/>
</dbReference>